<dbReference type="Pfam" id="PF00071">
    <property type="entry name" value="Ras"/>
    <property type="match status" value="1"/>
</dbReference>
<dbReference type="GO" id="GO:0006890">
    <property type="term" value="P:retrograde vesicle-mediated transport, Golgi to endoplasmic reticulum"/>
    <property type="evidence" value="ECO:0000318"/>
    <property type="project" value="GO_Central"/>
</dbReference>
<dbReference type="RefSeq" id="XP_001306356.1">
    <property type="nucleotide sequence ID" value="XM_001306355.1"/>
</dbReference>
<keyword evidence="1" id="KW-0547">Nucleotide-binding</keyword>
<dbReference type="PROSITE" id="PS51419">
    <property type="entry name" value="RAB"/>
    <property type="match status" value="1"/>
</dbReference>
<evidence type="ECO:0000256" key="1">
    <source>
        <dbReference type="ARBA" id="ARBA00022741"/>
    </source>
</evidence>
<dbReference type="SMART" id="SM00174">
    <property type="entry name" value="RHO"/>
    <property type="match status" value="1"/>
</dbReference>
<reference evidence="2" key="2">
    <citation type="journal article" date="2007" name="Science">
        <title>Draft genome sequence of the sexually transmitted pathogen Trichomonas vaginalis.</title>
        <authorList>
            <person name="Carlton J.M."/>
            <person name="Hirt R.P."/>
            <person name="Silva J.C."/>
            <person name="Delcher A.L."/>
            <person name="Schatz M."/>
            <person name="Zhao Q."/>
            <person name="Wortman J.R."/>
            <person name="Bidwell S.L."/>
            <person name="Alsmark U.C.M."/>
            <person name="Besteiro S."/>
            <person name="Sicheritz-Ponten T."/>
            <person name="Noel C.J."/>
            <person name="Dacks J.B."/>
            <person name="Foster P.G."/>
            <person name="Simillion C."/>
            <person name="Van de Peer Y."/>
            <person name="Miranda-Saavedra D."/>
            <person name="Barton G.J."/>
            <person name="Westrop G.D."/>
            <person name="Mueller S."/>
            <person name="Dessi D."/>
            <person name="Fiori P.L."/>
            <person name="Ren Q."/>
            <person name="Paulsen I."/>
            <person name="Zhang H."/>
            <person name="Bastida-Corcuera F.D."/>
            <person name="Simoes-Barbosa A."/>
            <person name="Brown M.T."/>
            <person name="Hayes R.D."/>
            <person name="Mukherjee M."/>
            <person name="Okumura C.Y."/>
            <person name="Schneider R."/>
            <person name="Smith A.J."/>
            <person name="Vanacova S."/>
            <person name="Villalvazo M."/>
            <person name="Haas B.J."/>
            <person name="Pertea M."/>
            <person name="Feldblyum T.V."/>
            <person name="Utterback T.R."/>
            <person name="Shu C.L."/>
            <person name="Osoegawa K."/>
            <person name="de Jong P.J."/>
            <person name="Hrdy I."/>
            <person name="Horvathova L."/>
            <person name="Zubacova Z."/>
            <person name="Dolezal P."/>
            <person name="Malik S.B."/>
            <person name="Logsdon J.M. Jr."/>
            <person name="Henze K."/>
            <person name="Gupta A."/>
            <person name="Wang C.C."/>
            <person name="Dunne R.L."/>
            <person name="Upcroft J.A."/>
            <person name="Upcroft P."/>
            <person name="White O."/>
            <person name="Salzberg S.L."/>
            <person name="Tang P."/>
            <person name="Chiu C.-H."/>
            <person name="Lee Y.-S."/>
            <person name="Embley T.M."/>
            <person name="Coombs G.H."/>
            <person name="Mottram J.C."/>
            <person name="Tachezy J."/>
            <person name="Fraser-Liggett C.M."/>
            <person name="Johnson P.J."/>
        </authorList>
    </citation>
    <scope>NUCLEOTIDE SEQUENCE [LARGE SCALE GENOMIC DNA]</scope>
    <source>
        <strain evidence="2">G3</strain>
    </source>
</reference>
<accession>A2FNU5</accession>
<dbReference type="AlphaFoldDB" id="A2FNU5"/>
<dbReference type="Proteomes" id="UP000001542">
    <property type="component" value="Unassembled WGS sequence"/>
</dbReference>
<dbReference type="EMBL" id="DS113913">
    <property type="protein sequence ID" value="EAX93426.1"/>
    <property type="molecule type" value="Genomic_DNA"/>
</dbReference>
<dbReference type="Gene3D" id="3.40.50.300">
    <property type="entry name" value="P-loop containing nucleotide triphosphate hydrolases"/>
    <property type="match status" value="1"/>
</dbReference>
<dbReference type="InterPro" id="IPR005225">
    <property type="entry name" value="Small_GTP-bd"/>
</dbReference>
<dbReference type="SMART" id="SM00176">
    <property type="entry name" value="RAN"/>
    <property type="match status" value="1"/>
</dbReference>
<protein>
    <submittedName>
        <fullName evidence="2">Small GTP-binding protein, putative</fullName>
    </submittedName>
</protein>
<dbReference type="KEGG" id="tva:4751144"/>
<dbReference type="GO" id="GO:0005525">
    <property type="term" value="F:GTP binding"/>
    <property type="evidence" value="ECO:0007669"/>
    <property type="project" value="InterPro"/>
</dbReference>
<dbReference type="VEuPathDB" id="TrichDB:TVAGG3_0655700"/>
<keyword evidence="3" id="KW-1185">Reference proteome</keyword>
<evidence type="ECO:0000313" key="3">
    <source>
        <dbReference type="Proteomes" id="UP000001542"/>
    </source>
</evidence>
<sequence length="198" mass="22044">MQSESEPILGRIVLVGDTQVGKTSIIQKYLRGQCSQEQKSTIGAVFHTQEVVFNNRKVSFQIWDTAGQERYKALGPIYYRKSNAAIAVFDLTRKETLQSLESWIDTFRSNSDDNFVVIAANKSDLESSVCFSVEETSEFASRLGCECIWVSAMTGVGIEELFQAITEHVYSKVVVPSDEHVVDVTKAQVNAEGEQPCC</sequence>
<dbReference type="VEuPathDB" id="TrichDB:TVAG_104710"/>
<evidence type="ECO:0000313" key="2">
    <source>
        <dbReference type="EMBL" id="EAX93426.1"/>
    </source>
</evidence>
<dbReference type="SMART" id="SM00173">
    <property type="entry name" value="RAS"/>
    <property type="match status" value="1"/>
</dbReference>
<dbReference type="GO" id="GO:0012505">
    <property type="term" value="C:endomembrane system"/>
    <property type="evidence" value="ECO:0000318"/>
    <property type="project" value="GO_Central"/>
</dbReference>
<dbReference type="InParanoid" id="A2FNU5"/>
<dbReference type="SMR" id="A2FNU5"/>
<reference evidence="2" key="1">
    <citation type="submission" date="2006-10" db="EMBL/GenBank/DDBJ databases">
        <authorList>
            <person name="Amadeo P."/>
            <person name="Zhao Q."/>
            <person name="Wortman J."/>
            <person name="Fraser-Liggett C."/>
            <person name="Carlton J."/>
        </authorList>
    </citation>
    <scope>NUCLEOTIDE SEQUENCE</scope>
    <source>
        <strain evidence="2">G3</strain>
    </source>
</reference>
<dbReference type="PROSITE" id="PS51421">
    <property type="entry name" value="RAS"/>
    <property type="match status" value="1"/>
</dbReference>
<dbReference type="CDD" id="cd00154">
    <property type="entry name" value="Rab"/>
    <property type="match status" value="1"/>
</dbReference>
<gene>
    <name evidence="2" type="ORF">TVAG_104710</name>
</gene>
<dbReference type="InterPro" id="IPR027417">
    <property type="entry name" value="P-loop_NTPase"/>
</dbReference>
<dbReference type="STRING" id="5722.A2FNU5"/>
<dbReference type="GO" id="GO:0005794">
    <property type="term" value="C:Golgi apparatus"/>
    <property type="evidence" value="ECO:0000318"/>
    <property type="project" value="GO_Central"/>
</dbReference>
<dbReference type="NCBIfam" id="TIGR00231">
    <property type="entry name" value="small_GTP"/>
    <property type="match status" value="1"/>
</dbReference>
<dbReference type="PANTHER" id="PTHR47978">
    <property type="match status" value="1"/>
</dbReference>
<dbReference type="SUPFAM" id="SSF52540">
    <property type="entry name" value="P-loop containing nucleoside triphosphate hydrolases"/>
    <property type="match status" value="1"/>
</dbReference>
<dbReference type="SMART" id="SM00175">
    <property type="entry name" value="RAB"/>
    <property type="match status" value="1"/>
</dbReference>
<dbReference type="GO" id="GO:0006891">
    <property type="term" value="P:intra-Golgi vesicle-mediated transport"/>
    <property type="evidence" value="ECO:0000318"/>
    <property type="project" value="GO_Central"/>
</dbReference>
<dbReference type="PRINTS" id="PR00449">
    <property type="entry name" value="RASTRNSFRMNG"/>
</dbReference>
<dbReference type="GO" id="GO:0042147">
    <property type="term" value="P:retrograde transport, endosome to Golgi"/>
    <property type="evidence" value="ECO:0000318"/>
    <property type="project" value="GO_Central"/>
</dbReference>
<dbReference type="GO" id="GO:0005829">
    <property type="term" value="C:cytosol"/>
    <property type="evidence" value="ECO:0007669"/>
    <property type="project" value="GOC"/>
</dbReference>
<dbReference type="eggNOG" id="KOG0087">
    <property type="taxonomic scope" value="Eukaryota"/>
</dbReference>
<name>A2FNU5_TRIV3</name>
<organism evidence="2 3">
    <name type="scientific">Trichomonas vaginalis (strain ATCC PRA-98 / G3)</name>
    <dbReference type="NCBI Taxonomy" id="412133"/>
    <lineage>
        <taxon>Eukaryota</taxon>
        <taxon>Metamonada</taxon>
        <taxon>Parabasalia</taxon>
        <taxon>Trichomonadida</taxon>
        <taxon>Trichomonadidae</taxon>
        <taxon>Trichomonas</taxon>
    </lineage>
</organism>
<dbReference type="OMA" id="EKWHEDL"/>
<dbReference type="GO" id="GO:0006886">
    <property type="term" value="P:intracellular protein transport"/>
    <property type="evidence" value="ECO:0000318"/>
    <property type="project" value="GO_Central"/>
</dbReference>
<dbReference type="InterPro" id="IPR001806">
    <property type="entry name" value="Small_GTPase"/>
</dbReference>
<dbReference type="OrthoDB" id="10262483at2759"/>
<dbReference type="GO" id="GO:0003924">
    <property type="term" value="F:GTPase activity"/>
    <property type="evidence" value="ECO:0000318"/>
    <property type="project" value="GO_Central"/>
</dbReference>
<proteinExistence type="predicted"/>
<dbReference type="FunFam" id="3.40.50.300:FF:001204">
    <property type="entry name" value="Small GTP-binding protein, putative"/>
    <property type="match status" value="1"/>
</dbReference>